<dbReference type="RefSeq" id="WP_008639641.1">
    <property type="nucleotide sequence ID" value="NZ_AFXZ01000067.1"/>
</dbReference>
<dbReference type="Proteomes" id="UP000003730">
    <property type="component" value="Unassembled WGS sequence"/>
</dbReference>
<dbReference type="OrthoDB" id="1466062at2"/>
<gene>
    <name evidence="2" type="ORF">BZARG_428</name>
</gene>
<sequence>MKKTMKLYNSLALVGCLLLTVVACEKDFSSIESEIEGIKNFTTDGKVFSAVMYDQKLEPVQTNALSSNLLGIYNDKIYGKTTASVVIQAIPTIFDFNFGDDPRVESVYLTIPYYSKVDATDTDGNKTYKLDSTYGSNQNIKLSIYQNTYFLRDFDPGSNNVDSQKFYSNSNQTINFDNYLGELLFDEPAFKPSNLGIPVEEINEETGLLEEVRRMTPSLHVELENNNEFWDNLFFFGTANPGSQPQLSNVNNFKNYFRGLYFKAADASTEGNMTMLDFSKGTILINYSSKTGTEDDGNGNPVDIRDDRKITLALSGNRVNIFENSNDVETLINNATSNTDLVDGDNKVFLKGGEGSFAIIDLFTGNMQDDTGNTISTIDYIKSKKGKWLINEASLTVFVDQSEVNNSGQEPERVVLYDLKNNTPIIDYFLDPIANTTNPLLSKTNYANRLKRDDNDKGLYYKFRLTEHINNIILRDSTNLQLGIYVTTNINVTANAGLLNVLDKKVPNGAVLSPRGTVLHGSNPSVPNTKKMKFEIFYTEPNN</sequence>
<proteinExistence type="predicted"/>
<reference evidence="2 3" key="1">
    <citation type="journal article" date="2008" name="Int. J. Syst. Evol. Microbiol.">
        <title>Bizionia argentinensis sp. nov., isolated from surface marine water in Antarctica.</title>
        <authorList>
            <person name="Bercovich A."/>
            <person name="Vazquez S.C."/>
            <person name="Yankilevich P."/>
            <person name="Coria S.H."/>
            <person name="Foti M."/>
            <person name="Hernandez E."/>
            <person name="Vidal A."/>
            <person name="Ruberto L."/>
            <person name="Melo C."/>
            <person name="Marenssi S."/>
            <person name="Criscuolo M."/>
            <person name="Memoli M."/>
            <person name="Arguelles M."/>
            <person name="Mac Cormack W.P."/>
        </authorList>
    </citation>
    <scope>NUCLEOTIDE SEQUENCE [LARGE SCALE GENOMIC DNA]</scope>
    <source>
        <strain evidence="2 3">JUB59</strain>
    </source>
</reference>
<keyword evidence="3" id="KW-1185">Reference proteome</keyword>
<organism evidence="2 3">
    <name type="scientific">Bizionia argentinensis JUB59</name>
    <dbReference type="NCBI Taxonomy" id="1046627"/>
    <lineage>
        <taxon>Bacteria</taxon>
        <taxon>Pseudomonadati</taxon>
        <taxon>Bacteroidota</taxon>
        <taxon>Flavobacteriia</taxon>
        <taxon>Flavobacteriales</taxon>
        <taxon>Flavobacteriaceae</taxon>
        <taxon>Bizionia</taxon>
    </lineage>
</organism>
<dbReference type="PROSITE" id="PS51257">
    <property type="entry name" value="PROKAR_LIPOPROTEIN"/>
    <property type="match status" value="1"/>
</dbReference>
<dbReference type="PATRIC" id="fig|1046627.3.peg.2819"/>
<dbReference type="InterPro" id="IPR025366">
    <property type="entry name" value="DUF4270"/>
</dbReference>
<dbReference type="STRING" id="1046627.BZARG_428"/>
<dbReference type="eggNOG" id="ENOG502Z8IK">
    <property type="taxonomic scope" value="Bacteria"/>
</dbReference>
<dbReference type="AlphaFoldDB" id="G2EH41"/>
<evidence type="ECO:0000313" key="3">
    <source>
        <dbReference type="Proteomes" id="UP000003730"/>
    </source>
</evidence>
<dbReference type="EMBL" id="AFXZ01000067">
    <property type="protein sequence ID" value="EGV42197.1"/>
    <property type="molecule type" value="Genomic_DNA"/>
</dbReference>
<evidence type="ECO:0000313" key="2">
    <source>
        <dbReference type="EMBL" id="EGV42197.1"/>
    </source>
</evidence>
<dbReference type="Pfam" id="PF14092">
    <property type="entry name" value="DUF4270"/>
    <property type="match status" value="1"/>
</dbReference>
<keyword evidence="1" id="KW-0732">Signal</keyword>
<protein>
    <submittedName>
        <fullName evidence="2">DUF4270 domain-containing protein</fullName>
    </submittedName>
</protein>
<feature type="signal peptide" evidence="1">
    <location>
        <begin position="1"/>
        <end position="25"/>
    </location>
</feature>
<accession>G2EH41</accession>
<feature type="chain" id="PRO_5003429225" evidence="1">
    <location>
        <begin position="26"/>
        <end position="543"/>
    </location>
</feature>
<comment type="caution">
    <text evidence="2">The sequence shown here is derived from an EMBL/GenBank/DDBJ whole genome shotgun (WGS) entry which is preliminary data.</text>
</comment>
<evidence type="ECO:0000256" key="1">
    <source>
        <dbReference type="SAM" id="SignalP"/>
    </source>
</evidence>
<name>G2EH41_9FLAO</name>